<gene>
    <name evidence="2" type="ORF">GCM10009787_48650</name>
</gene>
<dbReference type="RefSeq" id="WP_346163546.1">
    <property type="nucleotide sequence ID" value="NZ_BAAAOQ010000016.1"/>
</dbReference>
<proteinExistence type="predicted"/>
<protein>
    <submittedName>
        <fullName evidence="2">Uncharacterized protein</fullName>
    </submittedName>
</protein>
<reference evidence="2 3" key="1">
    <citation type="journal article" date="2019" name="Int. J. Syst. Evol. Microbiol.">
        <title>The Global Catalogue of Microorganisms (GCM) 10K type strain sequencing project: providing services to taxonomists for standard genome sequencing and annotation.</title>
        <authorList>
            <consortium name="The Broad Institute Genomics Platform"/>
            <consortium name="The Broad Institute Genome Sequencing Center for Infectious Disease"/>
            <person name="Wu L."/>
            <person name="Ma J."/>
        </authorList>
    </citation>
    <scope>NUCLEOTIDE SEQUENCE [LARGE SCALE GENOMIC DNA]</scope>
    <source>
        <strain evidence="2 3">JCM 14924</strain>
    </source>
</reference>
<accession>A0ABN3BT16</accession>
<evidence type="ECO:0000313" key="3">
    <source>
        <dbReference type="Proteomes" id="UP001501391"/>
    </source>
</evidence>
<keyword evidence="1" id="KW-0812">Transmembrane</keyword>
<dbReference type="EMBL" id="BAAAOQ010000016">
    <property type="protein sequence ID" value="GAA2199892.1"/>
    <property type="molecule type" value="Genomic_DNA"/>
</dbReference>
<comment type="caution">
    <text evidence="2">The sequence shown here is derived from an EMBL/GenBank/DDBJ whole genome shotgun (WGS) entry which is preliminary data.</text>
</comment>
<evidence type="ECO:0000313" key="2">
    <source>
        <dbReference type="EMBL" id="GAA2199892.1"/>
    </source>
</evidence>
<keyword evidence="3" id="KW-1185">Reference proteome</keyword>
<feature type="transmembrane region" description="Helical" evidence="1">
    <location>
        <begin position="36"/>
        <end position="58"/>
    </location>
</feature>
<keyword evidence="1" id="KW-1133">Transmembrane helix</keyword>
<organism evidence="2 3">
    <name type="scientific">Streptomyces bangladeshensis</name>
    <dbReference type="NCBI Taxonomy" id="295352"/>
    <lineage>
        <taxon>Bacteria</taxon>
        <taxon>Bacillati</taxon>
        <taxon>Actinomycetota</taxon>
        <taxon>Actinomycetes</taxon>
        <taxon>Kitasatosporales</taxon>
        <taxon>Streptomycetaceae</taxon>
        <taxon>Streptomyces</taxon>
    </lineage>
</organism>
<name>A0ABN3BT16_9ACTN</name>
<evidence type="ECO:0000256" key="1">
    <source>
        <dbReference type="SAM" id="Phobius"/>
    </source>
</evidence>
<sequence length="73" mass="7828">MPKLPRCAWLLIGSIALILNHTIGLAATVAFVFAAIGWAATTPAVLVAIASLAAWHLLNAHTPRRRRTVRAHP</sequence>
<keyword evidence="1" id="KW-0472">Membrane</keyword>
<dbReference type="Proteomes" id="UP001501391">
    <property type="component" value="Unassembled WGS sequence"/>
</dbReference>